<name>A0ABS4YZG6_9MICC</name>
<evidence type="ECO:0000313" key="6">
    <source>
        <dbReference type="EMBL" id="MBP2413847.1"/>
    </source>
</evidence>
<keyword evidence="3" id="KW-0479">Metal-binding</keyword>
<comment type="subcellular location">
    <subcellularLocation>
        <location evidence="1">Cell envelope</location>
    </subcellularLocation>
</comment>
<dbReference type="PROSITE" id="PS51318">
    <property type="entry name" value="TAT"/>
    <property type="match status" value="1"/>
</dbReference>
<dbReference type="Pfam" id="PF01297">
    <property type="entry name" value="ZnuA"/>
    <property type="match status" value="1"/>
</dbReference>
<dbReference type="Proteomes" id="UP000711614">
    <property type="component" value="Unassembled WGS sequence"/>
</dbReference>
<comment type="caution">
    <text evidence="6">The sequence shown here is derived from an EMBL/GenBank/DDBJ whole genome shotgun (WGS) entry which is preliminary data.</text>
</comment>
<feature type="signal peptide" evidence="5">
    <location>
        <begin position="1"/>
        <end position="22"/>
    </location>
</feature>
<evidence type="ECO:0000256" key="1">
    <source>
        <dbReference type="ARBA" id="ARBA00004196"/>
    </source>
</evidence>
<keyword evidence="7" id="KW-1185">Reference proteome</keyword>
<gene>
    <name evidence="6" type="ORF">JOF48_002646</name>
</gene>
<dbReference type="InterPro" id="IPR006311">
    <property type="entry name" value="TAT_signal"/>
</dbReference>
<dbReference type="PROSITE" id="PS51257">
    <property type="entry name" value="PROKAR_LIPOPROTEIN"/>
    <property type="match status" value="1"/>
</dbReference>
<accession>A0ABS4YZG6</accession>
<sequence>MSQSRRSLLILGASLAATLTLAACGGGGTAAGSGQGGAVQDGAVPVVASTNVYGDIAKEIGGEHVSVHSIISKAGADPHGYEANAQDKLAVSKAVIGIENGGGYDDFFSQLSKGLLTDAEIVNVSSLSGLDTGADFNEHVWYSLPTMAKLADELAARFSAELPAEKASFTAQAESFKAKLDVLDTRLAALHKTPRTVAMTEPAPAYLLEQAGFSNTTPEEFTQAVENGSDAPASVVTALKEQLASGTVDLLAYNQQTESPQTEEVKAAAEAAGVPVADFSETLPPGSSYLDWMGANISSLEKAAALVKAGSR</sequence>
<evidence type="ECO:0000256" key="3">
    <source>
        <dbReference type="ARBA" id="ARBA00022723"/>
    </source>
</evidence>
<organism evidence="6 7">
    <name type="scientific">Arthrobacter stackebrandtii</name>
    <dbReference type="NCBI Taxonomy" id="272161"/>
    <lineage>
        <taxon>Bacteria</taxon>
        <taxon>Bacillati</taxon>
        <taxon>Actinomycetota</taxon>
        <taxon>Actinomycetes</taxon>
        <taxon>Micrococcales</taxon>
        <taxon>Micrococcaceae</taxon>
        <taxon>Arthrobacter</taxon>
    </lineage>
</organism>
<evidence type="ECO:0000256" key="5">
    <source>
        <dbReference type="SAM" id="SignalP"/>
    </source>
</evidence>
<reference evidence="6 7" key="1">
    <citation type="submission" date="2021-03" db="EMBL/GenBank/DDBJ databases">
        <title>Sequencing the genomes of 1000 actinobacteria strains.</title>
        <authorList>
            <person name="Klenk H.-P."/>
        </authorList>
    </citation>
    <scope>NUCLEOTIDE SEQUENCE [LARGE SCALE GENOMIC DNA]</scope>
    <source>
        <strain evidence="6 7">DSM 16005</strain>
    </source>
</reference>
<evidence type="ECO:0000256" key="2">
    <source>
        <dbReference type="ARBA" id="ARBA00022448"/>
    </source>
</evidence>
<evidence type="ECO:0000256" key="4">
    <source>
        <dbReference type="ARBA" id="ARBA00022729"/>
    </source>
</evidence>
<dbReference type="EMBL" id="JAGIOI010000001">
    <property type="protein sequence ID" value="MBP2413847.1"/>
    <property type="molecule type" value="Genomic_DNA"/>
</dbReference>
<evidence type="ECO:0000313" key="7">
    <source>
        <dbReference type="Proteomes" id="UP000711614"/>
    </source>
</evidence>
<dbReference type="PANTHER" id="PTHR42953">
    <property type="entry name" value="HIGH-AFFINITY ZINC UPTAKE SYSTEM PROTEIN ZNUA-RELATED"/>
    <property type="match status" value="1"/>
</dbReference>
<feature type="chain" id="PRO_5045481745" evidence="5">
    <location>
        <begin position="23"/>
        <end position="312"/>
    </location>
</feature>
<dbReference type="InterPro" id="IPR050492">
    <property type="entry name" value="Bact_metal-bind_prot9"/>
</dbReference>
<dbReference type="Gene3D" id="3.40.50.1980">
    <property type="entry name" value="Nitrogenase molybdenum iron protein domain"/>
    <property type="match status" value="2"/>
</dbReference>
<protein>
    <submittedName>
        <fullName evidence="6">Zinc/manganese transport system substrate-binding protein</fullName>
    </submittedName>
</protein>
<dbReference type="InterPro" id="IPR006127">
    <property type="entry name" value="ZnuA-like"/>
</dbReference>
<dbReference type="RefSeq" id="WP_209681419.1">
    <property type="nucleotide sequence ID" value="NZ_JAGIOI010000001.1"/>
</dbReference>
<proteinExistence type="predicted"/>
<dbReference type="PANTHER" id="PTHR42953:SF1">
    <property type="entry name" value="METAL-BINDING PROTEIN HI_0362-RELATED"/>
    <property type="match status" value="1"/>
</dbReference>
<dbReference type="SUPFAM" id="SSF53807">
    <property type="entry name" value="Helical backbone' metal receptor"/>
    <property type="match status" value="1"/>
</dbReference>
<keyword evidence="2" id="KW-0813">Transport</keyword>
<keyword evidence="4 5" id="KW-0732">Signal</keyword>